<reference evidence="2 3" key="1">
    <citation type="journal article" date="2023" name="Insect Mol. Biol.">
        <title>Genome sequencing provides insights into the evolution of gene families encoding plant cell wall-degrading enzymes in longhorned beetles.</title>
        <authorList>
            <person name="Shin N.R."/>
            <person name="Okamura Y."/>
            <person name="Kirsch R."/>
            <person name="Pauchet Y."/>
        </authorList>
    </citation>
    <scope>NUCLEOTIDE SEQUENCE [LARGE SCALE GENOMIC DNA]</scope>
    <source>
        <strain evidence="2">EAD_L_NR</strain>
    </source>
</reference>
<feature type="compositionally biased region" description="Polar residues" evidence="1">
    <location>
        <begin position="252"/>
        <end position="268"/>
    </location>
</feature>
<feature type="compositionally biased region" description="Acidic residues" evidence="1">
    <location>
        <begin position="173"/>
        <end position="184"/>
    </location>
</feature>
<name>A0AAV8V960_9CUCU</name>
<dbReference type="PANTHER" id="PTHR33480">
    <property type="entry name" value="SET DOMAIN-CONTAINING PROTEIN-RELATED"/>
    <property type="match status" value="1"/>
</dbReference>
<feature type="region of interest" description="Disordered" evidence="1">
    <location>
        <begin position="173"/>
        <end position="268"/>
    </location>
</feature>
<comment type="caution">
    <text evidence="2">The sequence shown here is derived from an EMBL/GenBank/DDBJ whole genome shotgun (WGS) entry which is preliminary data.</text>
</comment>
<feature type="compositionally biased region" description="Basic and acidic residues" evidence="1">
    <location>
        <begin position="209"/>
        <end position="229"/>
    </location>
</feature>
<evidence type="ECO:0000313" key="2">
    <source>
        <dbReference type="EMBL" id="KAJ8910669.1"/>
    </source>
</evidence>
<dbReference type="EMBL" id="JANEYG010000263">
    <property type="protein sequence ID" value="KAJ8910669.1"/>
    <property type="molecule type" value="Genomic_DNA"/>
</dbReference>
<proteinExistence type="predicted"/>
<dbReference type="AlphaFoldDB" id="A0AAV8V960"/>
<organism evidence="2 3">
    <name type="scientific">Exocentrus adspersus</name>
    <dbReference type="NCBI Taxonomy" id="1586481"/>
    <lineage>
        <taxon>Eukaryota</taxon>
        <taxon>Metazoa</taxon>
        <taxon>Ecdysozoa</taxon>
        <taxon>Arthropoda</taxon>
        <taxon>Hexapoda</taxon>
        <taxon>Insecta</taxon>
        <taxon>Pterygota</taxon>
        <taxon>Neoptera</taxon>
        <taxon>Endopterygota</taxon>
        <taxon>Coleoptera</taxon>
        <taxon>Polyphaga</taxon>
        <taxon>Cucujiformia</taxon>
        <taxon>Chrysomeloidea</taxon>
        <taxon>Cerambycidae</taxon>
        <taxon>Lamiinae</taxon>
        <taxon>Acanthocinini</taxon>
        <taxon>Exocentrus</taxon>
    </lineage>
</organism>
<protein>
    <submittedName>
        <fullName evidence="2">Uncharacterized protein</fullName>
    </submittedName>
</protein>
<sequence>MRELGRLLLVLRQTTGVKKFIDILKPDYFDNIVDATKTISGYDAINKTFKASSLALHMRTRLKQICDIATKLIIKKNRLLPCDDQETTLKNIKSRLPSRPCEPIPSPRSWSATQTRITEWKATPTNYLFGSCTHRLPQDVYETAKVSKLLLAINNGKGALYKGKTLDEIEFSDNVQSDDSDEESQPTSSNITANRKKTKEEFTTEDASEDVKAAPTKERQKKTKDVKEDFNEDFSSESDSDSDIESDSESETGNNNNNLSSKTFTVNV</sequence>
<evidence type="ECO:0000313" key="3">
    <source>
        <dbReference type="Proteomes" id="UP001159042"/>
    </source>
</evidence>
<dbReference type="Proteomes" id="UP001159042">
    <property type="component" value="Unassembled WGS sequence"/>
</dbReference>
<evidence type="ECO:0000256" key="1">
    <source>
        <dbReference type="SAM" id="MobiDB-lite"/>
    </source>
</evidence>
<accession>A0AAV8V960</accession>
<feature type="compositionally biased region" description="Acidic residues" evidence="1">
    <location>
        <begin position="230"/>
        <end position="250"/>
    </location>
</feature>
<gene>
    <name evidence="2" type="ORF">NQ315_011187</name>
</gene>
<dbReference type="PANTHER" id="PTHR33480:SF1">
    <property type="entry name" value="TYR RECOMBINASE DOMAIN-CONTAINING PROTEIN"/>
    <property type="match status" value="1"/>
</dbReference>
<keyword evidence="3" id="KW-1185">Reference proteome</keyword>